<reference evidence="6 7" key="1">
    <citation type="submission" date="2019-11" db="EMBL/GenBank/DDBJ databases">
        <title>Paenibacillus monticola sp. nov., a novel PGPR strain isolated from mountain sample in China.</title>
        <authorList>
            <person name="Zhao Q."/>
            <person name="Li H.-P."/>
            <person name="Zhang J.-L."/>
        </authorList>
    </citation>
    <scope>NUCLEOTIDE SEQUENCE [LARGE SCALE GENOMIC DNA]</scope>
    <source>
        <strain evidence="6 7">LC-T2</strain>
    </source>
</reference>
<dbReference type="Pfam" id="PF02016">
    <property type="entry name" value="Peptidase_S66"/>
    <property type="match status" value="1"/>
</dbReference>
<dbReference type="SUPFAM" id="SSF52317">
    <property type="entry name" value="Class I glutamine amidotransferase-like"/>
    <property type="match status" value="1"/>
</dbReference>
<feature type="active site" description="Charge relay system" evidence="3">
    <location>
        <position position="308"/>
    </location>
</feature>
<keyword evidence="6" id="KW-0121">Carboxypeptidase</keyword>
<name>A0A7X2HAW7_9BACL</name>
<dbReference type="Proteomes" id="UP000463051">
    <property type="component" value="Unassembled WGS sequence"/>
</dbReference>
<feature type="domain" description="LD-carboxypeptidase N-terminal" evidence="4">
    <location>
        <begin position="13"/>
        <end position="130"/>
    </location>
</feature>
<dbReference type="PANTHER" id="PTHR30237:SF5">
    <property type="entry name" value="CARBOXYPEPTIDASE VC_A0337-RELATED"/>
    <property type="match status" value="1"/>
</dbReference>
<dbReference type="RefSeq" id="WP_154122267.1">
    <property type="nucleotide sequence ID" value="NZ_WJXB01000016.1"/>
</dbReference>
<sequence length="338" mass="37942">MITYPFLDKGATIGVTAPSSGVGVEYQELLKLSTGRLKKEGFQFSIGETASTQAKAKSAPAKIRAEEFNAMMSDEHIDIIIPPWGGELLIEILEYIDFDLITNKWILGYSDISLLLMAITLRTGIATAHGTNLLDLRGKYFDETTAQWQAVLSTRSGDSILQHSSQKYQREWQDAKPSPYVFHLTESTVWRTVSTDTVHLQGRLLGGCIDVIRHLIGTPFGNLQYFQQQIIHNEPIVWYLENCELNTTDLRRSLVQMKLAGWFEHCSGVMFGRSAANKPVEGYTAEDIYQELSEELQLPIIYDIDCGHVPPQITFINGAYAEIVVEAGKGTVKQYFRP</sequence>
<proteinExistence type="inferred from homology"/>
<organism evidence="6 7">
    <name type="scientific">Paenibacillus monticola</name>
    <dbReference type="NCBI Taxonomy" id="2666075"/>
    <lineage>
        <taxon>Bacteria</taxon>
        <taxon>Bacillati</taxon>
        <taxon>Bacillota</taxon>
        <taxon>Bacilli</taxon>
        <taxon>Bacillales</taxon>
        <taxon>Paenibacillaceae</taxon>
        <taxon>Paenibacillus</taxon>
    </lineage>
</organism>
<dbReference type="SUPFAM" id="SSF141986">
    <property type="entry name" value="LD-carboxypeptidase A C-terminal domain-like"/>
    <property type="match status" value="1"/>
</dbReference>
<dbReference type="Pfam" id="PF17676">
    <property type="entry name" value="Peptidase_S66C"/>
    <property type="match status" value="1"/>
</dbReference>
<keyword evidence="2" id="KW-0378">Hydrolase</keyword>
<dbReference type="GO" id="GO:0004180">
    <property type="term" value="F:carboxypeptidase activity"/>
    <property type="evidence" value="ECO:0007669"/>
    <property type="project" value="UniProtKB-KW"/>
</dbReference>
<evidence type="ECO:0000256" key="2">
    <source>
        <dbReference type="ARBA" id="ARBA00022801"/>
    </source>
</evidence>
<dbReference type="InterPro" id="IPR003507">
    <property type="entry name" value="S66_fam"/>
</dbReference>
<dbReference type="InterPro" id="IPR027461">
    <property type="entry name" value="Carboxypeptidase_A_C_sf"/>
</dbReference>
<dbReference type="InterPro" id="IPR027478">
    <property type="entry name" value="LdcA_N"/>
</dbReference>
<evidence type="ECO:0000259" key="5">
    <source>
        <dbReference type="Pfam" id="PF17676"/>
    </source>
</evidence>
<comment type="caution">
    <text evidence="6">The sequence shown here is derived from an EMBL/GenBank/DDBJ whole genome shotgun (WGS) entry which is preliminary data.</text>
</comment>
<dbReference type="EMBL" id="WJXB01000016">
    <property type="protein sequence ID" value="MRN56762.1"/>
    <property type="molecule type" value="Genomic_DNA"/>
</dbReference>
<protein>
    <submittedName>
        <fullName evidence="6">LD-carboxypeptidase</fullName>
    </submittedName>
</protein>
<feature type="active site" description="Charge relay system" evidence="3">
    <location>
        <position position="241"/>
    </location>
</feature>
<evidence type="ECO:0000313" key="6">
    <source>
        <dbReference type="EMBL" id="MRN56762.1"/>
    </source>
</evidence>
<dbReference type="CDD" id="cd07062">
    <property type="entry name" value="Peptidase_S66_mccF_like"/>
    <property type="match status" value="1"/>
</dbReference>
<keyword evidence="6" id="KW-0645">Protease</keyword>
<feature type="domain" description="LD-carboxypeptidase C-terminal" evidence="5">
    <location>
        <begin position="201"/>
        <end position="323"/>
    </location>
</feature>
<feature type="active site" description="Nucleophile" evidence="3">
    <location>
        <position position="110"/>
    </location>
</feature>
<dbReference type="InterPro" id="IPR040921">
    <property type="entry name" value="Peptidase_S66C"/>
</dbReference>
<gene>
    <name evidence="6" type="ORF">GJB61_27825</name>
</gene>
<accession>A0A7X2HAW7</accession>
<dbReference type="PANTHER" id="PTHR30237">
    <property type="entry name" value="MURAMOYLTETRAPEPTIDE CARBOXYPEPTIDASE"/>
    <property type="match status" value="1"/>
</dbReference>
<comment type="similarity">
    <text evidence="1">Belongs to the peptidase S66 family.</text>
</comment>
<dbReference type="InterPro" id="IPR040449">
    <property type="entry name" value="Peptidase_S66_N"/>
</dbReference>
<dbReference type="Gene3D" id="3.50.30.60">
    <property type="entry name" value="LD-carboxypeptidase A C-terminal domain-like"/>
    <property type="match status" value="1"/>
</dbReference>
<evidence type="ECO:0000256" key="3">
    <source>
        <dbReference type="PIRSR" id="PIRSR028757-1"/>
    </source>
</evidence>
<evidence type="ECO:0000259" key="4">
    <source>
        <dbReference type="Pfam" id="PF02016"/>
    </source>
</evidence>
<dbReference type="AlphaFoldDB" id="A0A7X2HAW7"/>
<dbReference type="PIRSF" id="PIRSF028757">
    <property type="entry name" value="LD-carboxypeptidase"/>
    <property type="match status" value="1"/>
</dbReference>
<keyword evidence="7" id="KW-1185">Reference proteome</keyword>
<dbReference type="Gene3D" id="3.40.50.10740">
    <property type="entry name" value="Class I glutamine amidotransferase-like"/>
    <property type="match status" value="1"/>
</dbReference>
<dbReference type="InterPro" id="IPR029062">
    <property type="entry name" value="Class_I_gatase-like"/>
</dbReference>
<evidence type="ECO:0000256" key="1">
    <source>
        <dbReference type="ARBA" id="ARBA00010233"/>
    </source>
</evidence>
<evidence type="ECO:0000313" key="7">
    <source>
        <dbReference type="Proteomes" id="UP000463051"/>
    </source>
</evidence>